<evidence type="ECO:0000256" key="1">
    <source>
        <dbReference type="SAM" id="MobiDB-lite"/>
    </source>
</evidence>
<organism evidence="2 3">
    <name type="scientific">Nocardia arthritidis</name>
    <dbReference type="NCBI Taxonomy" id="228602"/>
    <lineage>
        <taxon>Bacteria</taxon>
        <taxon>Bacillati</taxon>
        <taxon>Actinomycetota</taxon>
        <taxon>Actinomycetes</taxon>
        <taxon>Mycobacteriales</taxon>
        <taxon>Nocardiaceae</taxon>
        <taxon>Nocardia</taxon>
    </lineage>
</organism>
<dbReference type="RefSeq" id="WP_167473333.1">
    <property type="nucleotide sequence ID" value="NZ_CP046172.1"/>
</dbReference>
<proteinExistence type="predicted"/>
<protein>
    <submittedName>
        <fullName evidence="2">Uncharacterized protein</fullName>
    </submittedName>
</protein>
<feature type="compositionally biased region" description="Acidic residues" evidence="1">
    <location>
        <begin position="119"/>
        <end position="133"/>
    </location>
</feature>
<evidence type="ECO:0000313" key="3">
    <source>
        <dbReference type="Proteomes" id="UP000503540"/>
    </source>
</evidence>
<dbReference type="Proteomes" id="UP000503540">
    <property type="component" value="Chromosome"/>
</dbReference>
<accession>A0A6G9YB36</accession>
<name>A0A6G9YB36_9NOCA</name>
<dbReference type="KEGG" id="nah:F5544_12245"/>
<dbReference type="AlphaFoldDB" id="A0A6G9YB36"/>
<reference evidence="2 3" key="1">
    <citation type="journal article" date="2019" name="ACS Chem. Biol.">
        <title>Identification and Mobilization of a Cryptic Antibiotic Biosynthesis Gene Locus from a Human-Pathogenic Nocardia Isolate.</title>
        <authorList>
            <person name="Herisse M."/>
            <person name="Ishida K."/>
            <person name="Porter J.L."/>
            <person name="Howden B."/>
            <person name="Hertweck C."/>
            <person name="Stinear T.P."/>
            <person name="Pidot S.J."/>
        </authorList>
    </citation>
    <scope>NUCLEOTIDE SEQUENCE [LARGE SCALE GENOMIC DNA]</scope>
    <source>
        <strain evidence="2 3">AUSMDU00012717</strain>
    </source>
</reference>
<evidence type="ECO:0000313" key="2">
    <source>
        <dbReference type="EMBL" id="QIS10340.1"/>
    </source>
</evidence>
<dbReference type="EMBL" id="CP046172">
    <property type="protein sequence ID" value="QIS10340.1"/>
    <property type="molecule type" value="Genomic_DNA"/>
</dbReference>
<gene>
    <name evidence="2" type="ORF">F5544_12245</name>
</gene>
<keyword evidence="3" id="KW-1185">Reference proteome</keyword>
<feature type="region of interest" description="Disordered" evidence="1">
    <location>
        <begin position="113"/>
        <end position="133"/>
    </location>
</feature>
<sequence>MMDFDYGDLPPGAKAAVLRFESSMADLETAGARLRADAEEAERPFHGVDEEFLTILAADPHASPQLRECAAAIGRGEYIWADVVAGHRPQPVEIERFAANGIPFSFATFRRPAPTEPALVDDEDEGPPDSWLE</sequence>